<sequence length="225" mass="24537">MLERGSAWLTDAYGEDCVLLQSTAYGEQLVLLAGNRNPGTEAFGSLEVFVLEEAEGGFTLLASKAGDMGISAGFSAAVLSTDSMTVLFGDLTDSIFDFVNGQRLPADFTQVTVELRDGSTLDLTLTSAEDYVFPLEPGLDIADVVFHGGQLTVRYSDFFGQDLMEDSAPDATARLSIFFPPHPARDAEEKIFYFLNKGIDRKACPWYYIKADIKFVASHAGVVQW</sequence>
<evidence type="ECO:0000313" key="2">
    <source>
        <dbReference type="Proteomes" id="UP000003639"/>
    </source>
</evidence>
<organism evidence="1 2">
    <name type="scientific">Pseudoflavonifractor capillosus ATCC 29799</name>
    <dbReference type="NCBI Taxonomy" id="411467"/>
    <lineage>
        <taxon>Bacteria</taxon>
        <taxon>Bacillati</taxon>
        <taxon>Bacillota</taxon>
        <taxon>Clostridia</taxon>
        <taxon>Eubacteriales</taxon>
        <taxon>Oscillospiraceae</taxon>
        <taxon>Pseudoflavonifractor</taxon>
    </lineage>
</organism>
<accession>A6NVG8</accession>
<comment type="caution">
    <text evidence="1">The sequence shown here is derived from an EMBL/GenBank/DDBJ whole genome shotgun (WGS) entry which is preliminary data.</text>
</comment>
<reference evidence="1 2" key="1">
    <citation type="submission" date="2007-04" db="EMBL/GenBank/DDBJ databases">
        <authorList>
            <person name="Fulton L."/>
            <person name="Clifton S."/>
            <person name="Fulton B."/>
            <person name="Xu J."/>
            <person name="Minx P."/>
            <person name="Pepin K.H."/>
            <person name="Johnson M."/>
            <person name="Thiruvilangam P."/>
            <person name="Bhonagiri V."/>
            <person name="Nash W.E."/>
            <person name="Mardis E.R."/>
            <person name="Wilson R.K."/>
        </authorList>
    </citation>
    <scope>NUCLEOTIDE SEQUENCE [LARGE SCALE GENOMIC DNA]</scope>
    <source>
        <strain evidence="1 2">ATCC 29799</strain>
    </source>
</reference>
<evidence type="ECO:0000313" key="1">
    <source>
        <dbReference type="EMBL" id="EDM99937.1"/>
    </source>
</evidence>
<dbReference type="AlphaFoldDB" id="A6NVG8"/>
<dbReference type="EMBL" id="AAXG02000013">
    <property type="protein sequence ID" value="EDM99937.1"/>
    <property type="molecule type" value="Genomic_DNA"/>
</dbReference>
<name>A6NVG8_9FIRM</name>
<proteinExistence type="predicted"/>
<reference evidence="1 2" key="2">
    <citation type="submission" date="2007-06" db="EMBL/GenBank/DDBJ databases">
        <title>Draft genome sequence of Pseudoflavonifractor capillosus ATCC 29799.</title>
        <authorList>
            <person name="Sudarsanam P."/>
            <person name="Ley R."/>
            <person name="Guruge J."/>
            <person name="Turnbaugh P.J."/>
            <person name="Mahowald M."/>
            <person name="Liep D."/>
            <person name="Gordon J."/>
        </authorList>
    </citation>
    <scope>NUCLEOTIDE SEQUENCE [LARGE SCALE GENOMIC DNA]</scope>
    <source>
        <strain evidence="1 2">ATCC 29799</strain>
    </source>
</reference>
<dbReference type="STRING" id="411467.BACCAP_02208"/>
<keyword evidence="2" id="KW-1185">Reference proteome</keyword>
<dbReference type="eggNOG" id="ENOG50331IK">
    <property type="taxonomic scope" value="Bacteria"/>
</dbReference>
<dbReference type="Proteomes" id="UP000003639">
    <property type="component" value="Unassembled WGS sequence"/>
</dbReference>
<protein>
    <submittedName>
        <fullName evidence="1">Uncharacterized protein</fullName>
    </submittedName>
</protein>
<gene>
    <name evidence="1" type="ORF">BACCAP_02208</name>
</gene>